<keyword evidence="2" id="KW-0472">Membrane</keyword>
<keyword evidence="2" id="KW-1133">Transmembrane helix</keyword>
<dbReference type="AlphaFoldDB" id="A2CBD2"/>
<dbReference type="Proteomes" id="UP000002274">
    <property type="component" value="Chromosome"/>
</dbReference>
<evidence type="ECO:0000256" key="1">
    <source>
        <dbReference type="SAM" id="MobiDB-lite"/>
    </source>
</evidence>
<feature type="compositionally biased region" description="Basic and acidic residues" evidence="1">
    <location>
        <begin position="13"/>
        <end position="22"/>
    </location>
</feature>
<sequence length="86" mass="9594">MIMEDSEANSAKDQTEAFEPPKNRFGIPYLLATDKEEKDMPKKEVLNVLGLQLSAPAGMQNPLLIFFGLIGVNIAIIGYFTYMLNK</sequence>
<accession>A2CBD2</accession>
<feature type="transmembrane region" description="Helical" evidence="2">
    <location>
        <begin position="63"/>
        <end position="84"/>
    </location>
</feature>
<proteinExistence type="predicted"/>
<protein>
    <submittedName>
        <fullName evidence="3">Uncharacterized protein</fullName>
    </submittedName>
</protein>
<dbReference type="HOGENOM" id="CLU_2495371_0_0_3"/>
<dbReference type="KEGG" id="pmf:P9303_20561"/>
<keyword evidence="2" id="KW-0812">Transmembrane</keyword>
<feature type="region of interest" description="Disordered" evidence="1">
    <location>
        <begin position="1"/>
        <end position="22"/>
    </location>
</feature>
<gene>
    <name evidence="3" type="ordered locus">P9303_20561</name>
</gene>
<evidence type="ECO:0000256" key="2">
    <source>
        <dbReference type="SAM" id="Phobius"/>
    </source>
</evidence>
<dbReference type="EMBL" id="CP000554">
    <property type="protein sequence ID" value="ABM78792.1"/>
    <property type="molecule type" value="Genomic_DNA"/>
</dbReference>
<organism evidence="3 4">
    <name type="scientific">Prochlorococcus marinus (strain MIT 9303)</name>
    <dbReference type="NCBI Taxonomy" id="59922"/>
    <lineage>
        <taxon>Bacteria</taxon>
        <taxon>Bacillati</taxon>
        <taxon>Cyanobacteriota</taxon>
        <taxon>Cyanophyceae</taxon>
        <taxon>Synechococcales</taxon>
        <taxon>Prochlorococcaceae</taxon>
        <taxon>Prochlorococcus</taxon>
    </lineage>
</organism>
<evidence type="ECO:0000313" key="4">
    <source>
        <dbReference type="Proteomes" id="UP000002274"/>
    </source>
</evidence>
<name>A2CBD2_PROM3</name>
<evidence type="ECO:0000313" key="3">
    <source>
        <dbReference type="EMBL" id="ABM78792.1"/>
    </source>
</evidence>
<reference evidence="3 4" key="1">
    <citation type="journal article" date="2007" name="PLoS Genet.">
        <title>Patterns and implications of gene gain and loss in the evolution of Prochlorococcus.</title>
        <authorList>
            <person name="Kettler G.C."/>
            <person name="Martiny A.C."/>
            <person name="Huang K."/>
            <person name="Zucker J."/>
            <person name="Coleman M.L."/>
            <person name="Rodrigue S."/>
            <person name="Chen F."/>
            <person name="Lapidus A."/>
            <person name="Ferriera S."/>
            <person name="Johnson J."/>
            <person name="Steglich C."/>
            <person name="Church G.M."/>
            <person name="Richardson P."/>
            <person name="Chisholm S.W."/>
        </authorList>
    </citation>
    <scope>NUCLEOTIDE SEQUENCE [LARGE SCALE GENOMIC DNA]</scope>
    <source>
        <strain evidence="3 4">MIT 9303</strain>
    </source>
</reference>